<evidence type="ECO:0000313" key="1">
    <source>
        <dbReference type="EMBL" id="KAJ7224113.1"/>
    </source>
</evidence>
<dbReference type="Proteomes" id="UP001219525">
    <property type="component" value="Unassembled WGS sequence"/>
</dbReference>
<protein>
    <submittedName>
        <fullName evidence="1">Uncharacterized protein</fullName>
    </submittedName>
</protein>
<feature type="non-terminal residue" evidence="1">
    <location>
        <position position="1"/>
    </location>
</feature>
<dbReference type="EMBL" id="JARJCW010000005">
    <property type="protein sequence ID" value="KAJ7224113.1"/>
    <property type="molecule type" value="Genomic_DNA"/>
</dbReference>
<comment type="caution">
    <text evidence="1">The sequence shown here is derived from an EMBL/GenBank/DDBJ whole genome shotgun (WGS) entry which is preliminary data.</text>
</comment>
<name>A0AAD6YMP2_9AGAR</name>
<keyword evidence="2" id="KW-1185">Reference proteome</keyword>
<gene>
    <name evidence="1" type="ORF">GGX14DRAFT_350913</name>
</gene>
<dbReference type="AlphaFoldDB" id="A0AAD6YMP2"/>
<proteinExistence type="predicted"/>
<reference evidence="1" key="1">
    <citation type="submission" date="2023-03" db="EMBL/GenBank/DDBJ databases">
        <title>Massive genome expansion in bonnet fungi (Mycena s.s.) driven by repeated elements and novel gene families across ecological guilds.</title>
        <authorList>
            <consortium name="Lawrence Berkeley National Laboratory"/>
            <person name="Harder C.B."/>
            <person name="Miyauchi S."/>
            <person name="Viragh M."/>
            <person name="Kuo A."/>
            <person name="Thoen E."/>
            <person name="Andreopoulos B."/>
            <person name="Lu D."/>
            <person name="Skrede I."/>
            <person name="Drula E."/>
            <person name="Henrissat B."/>
            <person name="Morin E."/>
            <person name="Kohler A."/>
            <person name="Barry K."/>
            <person name="LaButti K."/>
            <person name="Morin E."/>
            <person name="Salamov A."/>
            <person name="Lipzen A."/>
            <person name="Mereny Z."/>
            <person name="Hegedus B."/>
            <person name="Baldrian P."/>
            <person name="Stursova M."/>
            <person name="Weitz H."/>
            <person name="Taylor A."/>
            <person name="Grigoriev I.V."/>
            <person name="Nagy L.G."/>
            <person name="Martin F."/>
            <person name="Kauserud H."/>
        </authorList>
    </citation>
    <scope>NUCLEOTIDE SEQUENCE</scope>
    <source>
        <strain evidence="1">9144</strain>
    </source>
</reference>
<evidence type="ECO:0000313" key="2">
    <source>
        <dbReference type="Proteomes" id="UP001219525"/>
    </source>
</evidence>
<sequence length="102" mass="11538">TDESLARELTCLIAHLRWPEVAIFHGRSVIFEFTWPIHCSQSLTCLGVVVQQTLVLPYHQTHPTPLSFRVTLVFLAGTRSVVLRNPKHSLQIKPKSVPRTLA</sequence>
<organism evidence="1 2">
    <name type="scientific">Mycena pura</name>
    <dbReference type="NCBI Taxonomy" id="153505"/>
    <lineage>
        <taxon>Eukaryota</taxon>
        <taxon>Fungi</taxon>
        <taxon>Dikarya</taxon>
        <taxon>Basidiomycota</taxon>
        <taxon>Agaricomycotina</taxon>
        <taxon>Agaricomycetes</taxon>
        <taxon>Agaricomycetidae</taxon>
        <taxon>Agaricales</taxon>
        <taxon>Marasmiineae</taxon>
        <taxon>Mycenaceae</taxon>
        <taxon>Mycena</taxon>
    </lineage>
</organism>
<accession>A0AAD6YMP2</accession>